<dbReference type="RefSeq" id="WP_092987740.1">
    <property type="nucleotide sequence ID" value="NZ_FNFY01000028.1"/>
</dbReference>
<evidence type="ECO:0000313" key="3">
    <source>
        <dbReference type="Proteomes" id="UP000199008"/>
    </source>
</evidence>
<reference evidence="3" key="1">
    <citation type="submission" date="2016-10" db="EMBL/GenBank/DDBJ databases">
        <authorList>
            <person name="Varghese N."/>
            <person name="Submissions S."/>
        </authorList>
    </citation>
    <scope>NUCLEOTIDE SEQUENCE [LARGE SCALE GENOMIC DNA]</scope>
    <source>
        <strain evidence="3">CGMCC 1.8895</strain>
    </source>
</reference>
<feature type="domain" description="NERD" evidence="1">
    <location>
        <begin position="33"/>
        <end position="155"/>
    </location>
</feature>
<organism evidence="2 3">
    <name type="scientific">Lacicoccus qingdaonensis</name>
    <dbReference type="NCBI Taxonomy" id="576118"/>
    <lineage>
        <taxon>Bacteria</taxon>
        <taxon>Bacillati</taxon>
        <taxon>Bacillota</taxon>
        <taxon>Bacilli</taxon>
        <taxon>Bacillales</taxon>
        <taxon>Salinicoccaceae</taxon>
        <taxon>Lacicoccus</taxon>
    </lineage>
</organism>
<dbReference type="STRING" id="576118.SAMN05216216_12825"/>
<proteinExistence type="predicted"/>
<protein>
    <submittedName>
        <fullName evidence="2">Nuclease-related domain-containing protein</fullName>
    </submittedName>
</protein>
<accession>A0A1G9I119</accession>
<evidence type="ECO:0000259" key="1">
    <source>
        <dbReference type="Pfam" id="PF08378"/>
    </source>
</evidence>
<name>A0A1G9I119_9BACL</name>
<dbReference type="OrthoDB" id="2387294at2"/>
<dbReference type="AlphaFoldDB" id="A0A1G9I119"/>
<evidence type="ECO:0000313" key="2">
    <source>
        <dbReference type="EMBL" id="SDL18523.1"/>
    </source>
</evidence>
<dbReference type="Proteomes" id="UP000199008">
    <property type="component" value="Unassembled WGS sequence"/>
</dbReference>
<sequence>MREKSRRHEQLEILTYRYDLPSADLVELENLRRGYEGELAFDKILEDEFGDVGFIHIKDYCFKVGKVISDSTKSESSIDREIQIDNIVIAGDRIITFEVKNYNFDLKYDDGHWTYMNGRKFSDPLVQVRRQQKELMELVEDFGFDIKIFSTVVFINPHQTIYNLPEHPEIIVRSNMQKKLKKALLENRYDHSELRARLESRRLPESQYQGEVGVLFEELKAGVFCEDCGERFEKISLRYFRCNKCQVKKTTLTILKRLIYELTILNRNWKMTPTVICKYADYSISESCIRKHKKAKSIELNL</sequence>
<gene>
    <name evidence="2" type="ORF">SAMN05216216_12825</name>
</gene>
<dbReference type="Pfam" id="PF08378">
    <property type="entry name" value="NERD"/>
    <property type="match status" value="1"/>
</dbReference>
<dbReference type="InterPro" id="IPR011528">
    <property type="entry name" value="NERD"/>
</dbReference>
<dbReference type="EMBL" id="FNFY01000028">
    <property type="protein sequence ID" value="SDL18523.1"/>
    <property type="molecule type" value="Genomic_DNA"/>
</dbReference>
<keyword evidence="3" id="KW-1185">Reference proteome</keyword>